<sequence length="781" mass="88301">MSRALASLSSAKLPRNLWGEMILTETYIKNRTLTSAFQNPEQTPHERWNDEKPDLSHMREIGCHAFVLKLPKSKKPKIFNCSVECVMIGYSPSLTDTYCCYDRKTGRIHLTRNVEFIESHDEVPRPLTAGQTVKKPVVEGTPKVDVDVPVAAPQAEIPPAWNPDRSETESEEEFEDDAPQFAPQAARPTRTRKARGEDAVAEARAAEARAKARRAEAKSQRVTVEDVDEAQAEEELGAHANDDEYEYWALAATNDNDEPKTWKQAQNSPFANEWREAYQVELDSIKLHGVYELVPRESVPTGRKIIRSRPVFKIKRGSDGEIQKFKARLVSMGYAQVAGQDYRETYAPTSRFESFRMVLHAGTTLDYEIDHIDVKTAFHNGLLEEEIWQEQPKGFEVPGKEQWVWKLKRGMYGLKQGSRSWNRRLHAAMTKLGFKRISVEYSLYSRRRNGESSLIAVHVDDLCVAASSKPEMRRFKDELKGEFEITDLGPVKWILGIRVTRDRAKKTISLDQQTYIEKMAARFGLENAHPIRTPMVHSEPLSHSMSPSTPAAQERMSGVPYRELVGSLMYANVATCADIAHSVGIVSQFCQNPGELHWLAAKRILRYLIGTKSFALILGGDLPIYLTGFTDSNYAPPGDLDKRKSTSGYCMSLGGGVISWSSKRQSTVATSSTEAEYMACCHAAKEAVWLRMLLHAVRFLQRKATDTRCDNQGALILTADPSFHSRAKHIDVQYHFSRDRVERGELTFTYVHTSENMADIFTKSLPEPLFRKFRTMLGIVG</sequence>
<dbReference type="CDD" id="cd09272">
    <property type="entry name" value="RNase_HI_RT_Ty1"/>
    <property type="match status" value="1"/>
</dbReference>
<keyword evidence="5" id="KW-1185">Reference proteome</keyword>
<proteinExistence type="predicted"/>
<feature type="domain" description="Retroviral polymerase SH3-like" evidence="3">
    <location>
        <begin position="63"/>
        <end position="119"/>
    </location>
</feature>
<dbReference type="InterPro" id="IPR057670">
    <property type="entry name" value="SH3_retrovirus"/>
</dbReference>
<dbReference type="Proteomes" id="UP000620124">
    <property type="component" value="Unassembled WGS sequence"/>
</dbReference>
<reference evidence="4" key="1">
    <citation type="submission" date="2020-05" db="EMBL/GenBank/DDBJ databases">
        <title>Mycena genomes resolve the evolution of fungal bioluminescence.</title>
        <authorList>
            <person name="Tsai I.J."/>
        </authorList>
    </citation>
    <scope>NUCLEOTIDE SEQUENCE</scope>
    <source>
        <strain evidence="4">CCC161011</strain>
    </source>
</reference>
<protein>
    <submittedName>
        <fullName evidence="4">Copia protein</fullName>
    </submittedName>
</protein>
<evidence type="ECO:0000256" key="1">
    <source>
        <dbReference type="SAM" id="MobiDB-lite"/>
    </source>
</evidence>
<dbReference type="PANTHER" id="PTHR11439:SF467">
    <property type="entry name" value="INTEGRASE CATALYTIC DOMAIN-CONTAINING PROTEIN"/>
    <property type="match status" value="1"/>
</dbReference>
<dbReference type="AlphaFoldDB" id="A0A8H6Z7D0"/>
<feature type="region of interest" description="Disordered" evidence="1">
    <location>
        <begin position="211"/>
        <end position="241"/>
    </location>
</feature>
<dbReference type="InterPro" id="IPR043502">
    <property type="entry name" value="DNA/RNA_pol_sf"/>
</dbReference>
<feature type="compositionally biased region" description="Acidic residues" evidence="1">
    <location>
        <begin position="225"/>
        <end position="235"/>
    </location>
</feature>
<evidence type="ECO:0000259" key="3">
    <source>
        <dbReference type="Pfam" id="PF25597"/>
    </source>
</evidence>
<feature type="region of interest" description="Disordered" evidence="1">
    <location>
        <begin position="152"/>
        <end position="199"/>
    </location>
</feature>
<dbReference type="SUPFAM" id="SSF56672">
    <property type="entry name" value="DNA/RNA polymerases"/>
    <property type="match status" value="1"/>
</dbReference>
<evidence type="ECO:0000259" key="2">
    <source>
        <dbReference type="Pfam" id="PF07727"/>
    </source>
</evidence>
<dbReference type="Pfam" id="PF07727">
    <property type="entry name" value="RVT_2"/>
    <property type="match status" value="1"/>
</dbReference>
<feature type="domain" description="Reverse transcriptase Ty1/copia-type" evidence="2">
    <location>
        <begin position="291"/>
        <end position="536"/>
    </location>
</feature>
<dbReference type="EMBL" id="JACAZI010000001">
    <property type="protein sequence ID" value="KAF7372227.1"/>
    <property type="molecule type" value="Genomic_DNA"/>
</dbReference>
<name>A0A8H6Z7D0_9AGAR</name>
<evidence type="ECO:0000313" key="4">
    <source>
        <dbReference type="EMBL" id="KAF7372227.1"/>
    </source>
</evidence>
<organism evidence="4 5">
    <name type="scientific">Mycena venus</name>
    <dbReference type="NCBI Taxonomy" id="2733690"/>
    <lineage>
        <taxon>Eukaryota</taxon>
        <taxon>Fungi</taxon>
        <taxon>Dikarya</taxon>
        <taxon>Basidiomycota</taxon>
        <taxon>Agaricomycotina</taxon>
        <taxon>Agaricomycetes</taxon>
        <taxon>Agaricomycetidae</taxon>
        <taxon>Agaricales</taxon>
        <taxon>Marasmiineae</taxon>
        <taxon>Mycenaceae</taxon>
        <taxon>Mycena</taxon>
    </lineage>
</organism>
<dbReference type="OrthoDB" id="3344688at2759"/>
<comment type="caution">
    <text evidence="4">The sequence shown here is derived from an EMBL/GenBank/DDBJ whole genome shotgun (WGS) entry which is preliminary data.</text>
</comment>
<dbReference type="Pfam" id="PF25597">
    <property type="entry name" value="SH3_retrovirus"/>
    <property type="match status" value="1"/>
</dbReference>
<evidence type="ECO:0000313" key="5">
    <source>
        <dbReference type="Proteomes" id="UP000620124"/>
    </source>
</evidence>
<dbReference type="InterPro" id="IPR013103">
    <property type="entry name" value="RVT_2"/>
</dbReference>
<feature type="compositionally biased region" description="Acidic residues" evidence="1">
    <location>
        <begin position="169"/>
        <end position="178"/>
    </location>
</feature>
<dbReference type="PANTHER" id="PTHR11439">
    <property type="entry name" value="GAG-POL-RELATED RETROTRANSPOSON"/>
    <property type="match status" value="1"/>
</dbReference>
<gene>
    <name evidence="4" type="ORF">MVEN_00082200</name>
</gene>
<accession>A0A8H6Z7D0</accession>